<dbReference type="Proteomes" id="UP000228380">
    <property type="component" value="Chromosome 13"/>
</dbReference>
<evidence type="ECO:0000256" key="4">
    <source>
        <dbReference type="ARBA" id="ARBA00023163"/>
    </source>
</evidence>
<feature type="compositionally biased region" description="Pro residues" evidence="7">
    <location>
        <begin position="18"/>
        <end position="36"/>
    </location>
</feature>
<dbReference type="GO" id="GO:0000976">
    <property type="term" value="F:transcription cis-regulatory region binding"/>
    <property type="evidence" value="ECO:0007669"/>
    <property type="project" value="TreeGrafter"/>
</dbReference>
<gene>
    <name evidence="10" type="primary">LOC103706749</name>
</gene>
<evidence type="ECO:0000259" key="8">
    <source>
        <dbReference type="PROSITE" id="PS51032"/>
    </source>
</evidence>
<feature type="compositionally biased region" description="Low complexity" evidence="7">
    <location>
        <begin position="192"/>
        <end position="213"/>
    </location>
</feature>
<sequence>MRDICPPPFRSIEEVKDPTPPQRSAPHLPSHPPESFPPSHHPRLPSLCAQPPPPSLLFFRVFPEMDGGQPPPPIEQYSLSIPGSPSSTTTSSSATAAAAAAEASGGGGGGSSSSSISSRKCKGKGGPDNGKFRYRGVRQRSWGKWVAEIREPRKRTRKWLGTFSTAEDAARAYDRAALVLYGPRAQLNLQPSSAAATGGGSSSSSSTSTLRPLLPRPSGFPFPLLPSSSSPYAFPPVMYSNPTESTIIAHGPIGSSSGGGYQYCVPIEQGRVEHGPVVPAPAPASGPSHVVGADTGVHEDISSLAGSVSSSLSLSNQPVAPVEATTSMPLVSSPVWNYDDYAEAASSLWDDGDPFFFDL</sequence>
<dbReference type="KEGG" id="pda:103706749"/>
<dbReference type="GeneID" id="103706749"/>
<dbReference type="OrthoDB" id="1938645at2759"/>
<dbReference type="PANTHER" id="PTHR31241">
    <property type="entry name" value="DEHYDRATION-RESPONSIVE ELEMENT-BINDING PROTEIN 2C"/>
    <property type="match status" value="1"/>
</dbReference>
<comment type="subcellular location">
    <subcellularLocation>
        <location evidence="1">Nucleus</location>
    </subcellularLocation>
</comment>
<evidence type="ECO:0000313" key="10">
    <source>
        <dbReference type="RefSeq" id="XP_017698160.2"/>
    </source>
</evidence>
<dbReference type="PRINTS" id="PR00367">
    <property type="entry name" value="ETHRSPELEMNT"/>
</dbReference>
<feature type="compositionally biased region" description="Low complexity" evidence="7">
    <location>
        <begin position="80"/>
        <end position="103"/>
    </location>
</feature>
<dbReference type="GO" id="GO:0005634">
    <property type="term" value="C:nucleus"/>
    <property type="evidence" value="ECO:0007669"/>
    <property type="project" value="UniProtKB-SubCell"/>
</dbReference>
<keyword evidence="3" id="KW-0238">DNA-binding</keyword>
<proteinExistence type="inferred from homology"/>
<dbReference type="InterPro" id="IPR001471">
    <property type="entry name" value="AP2/ERF_dom"/>
</dbReference>
<evidence type="ECO:0000256" key="6">
    <source>
        <dbReference type="ARBA" id="ARBA00024343"/>
    </source>
</evidence>
<accession>A0A8B7MTQ6</accession>
<dbReference type="FunFam" id="3.30.730.10:FF:000001">
    <property type="entry name" value="Ethylene-responsive transcription factor 2"/>
    <property type="match status" value="1"/>
</dbReference>
<feature type="region of interest" description="Disordered" evidence="7">
    <location>
        <begin position="191"/>
        <end position="213"/>
    </location>
</feature>
<dbReference type="PROSITE" id="PS51032">
    <property type="entry name" value="AP2_ERF"/>
    <property type="match status" value="1"/>
</dbReference>
<evidence type="ECO:0000256" key="3">
    <source>
        <dbReference type="ARBA" id="ARBA00023125"/>
    </source>
</evidence>
<dbReference type="GO" id="GO:0003700">
    <property type="term" value="F:DNA-binding transcription factor activity"/>
    <property type="evidence" value="ECO:0007669"/>
    <property type="project" value="InterPro"/>
</dbReference>
<dbReference type="SUPFAM" id="SSF54171">
    <property type="entry name" value="DNA-binding domain"/>
    <property type="match status" value="1"/>
</dbReference>
<dbReference type="GO" id="GO:0006950">
    <property type="term" value="P:response to stress"/>
    <property type="evidence" value="ECO:0007669"/>
    <property type="project" value="TreeGrafter"/>
</dbReference>
<evidence type="ECO:0000256" key="5">
    <source>
        <dbReference type="ARBA" id="ARBA00023242"/>
    </source>
</evidence>
<name>A0A8B7MTQ6_PHODC</name>
<dbReference type="PANTHER" id="PTHR31241:SF24">
    <property type="entry name" value="ETHYLENE-RESPONSIVE TRANSCRIPTION FACTOR ABI4"/>
    <property type="match status" value="1"/>
</dbReference>
<organism evidence="9 10">
    <name type="scientific">Phoenix dactylifera</name>
    <name type="common">Date palm</name>
    <dbReference type="NCBI Taxonomy" id="42345"/>
    <lineage>
        <taxon>Eukaryota</taxon>
        <taxon>Viridiplantae</taxon>
        <taxon>Streptophyta</taxon>
        <taxon>Embryophyta</taxon>
        <taxon>Tracheophyta</taxon>
        <taxon>Spermatophyta</taxon>
        <taxon>Magnoliopsida</taxon>
        <taxon>Liliopsida</taxon>
        <taxon>Arecaceae</taxon>
        <taxon>Coryphoideae</taxon>
        <taxon>Phoeniceae</taxon>
        <taxon>Phoenix</taxon>
    </lineage>
</organism>
<dbReference type="SMART" id="SM00380">
    <property type="entry name" value="AP2"/>
    <property type="match status" value="1"/>
</dbReference>
<dbReference type="GO" id="GO:0045893">
    <property type="term" value="P:positive regulation of DNA-templated transcription"/>
    <property type="evidence" value="ECO:0007669"/>
    <property type="project" value="TreeGrafter"/>
</dbReference>
<evidence type="ECO:0000256" key="7">
    <source>
        <dbReference type="SAM" id="MobiDB-lite"/>
    </source>
</evidence>
<reference evidence="9" key="1">
    <citation type="journal article" date="2019" name="Nat. Commun.">
        <title>Genome-wide association mapping of date palm fruit traits.</title>
        <authorList>
            <person name="Hazzouri K.M."/>
            <person name="Gros-Balthazard M."/>
            <person name="Flowers J.M."/>
            <person name="Copetti D."/>
            <person name="Lemansour A."/>
            <person name="Lebrun M."/>
            <person name="Masmoudi K."/>
            <person name="Ferrand S."/>
            <person name="Dhar M.I."/>
            <person name="Fresquez Z.A."/>
            <person name="Rosas U."/>
            <person name="Zhang J."/>
            <person name="Talag J."/>
            <person name="Lee S."/>
            <person name="Kudrna D."/>
            <person name="Powell R.F."/>
            <person name="Leitch I.J."/>
            <person name="Krueger R.R."/>
            <person name="Wing R.A."/>
            <person name="Amiri K.M.A."/>
            <person name="Purugganan M.D."/>
        </authorList>
    </citation>
    <scope>NUCLEOTIDE SEQUENCE [LARGE SCALE GENOMIC DNA]</scope>
    <source>
        <strain evidence="9">cv. Khalas</strain>
    </source>
</reference>
<dbReference type="AlphaFoldDB" id="A0A8B7MTQ6"/>
<dbReference type="Pfam" id="PF00847">
    <property type="entry name" value="AP2"/>
    <property type="match status" value="1"/>
</dbReference>
<evidence type="ECO:0000313" key="9">
    <source>
        <dbReference type="Proteomes" id="UP000228380"/>
    </source>
</evidence>
<dbReference type="RefSeq" id="XP_017698160.2">
    <property type="nucleotide sequence ID" value="XM_017842671.3"/>
</dbReference>
<keyword evidence="5" id="KW-0539">Nucleus</keyword>
<protein>
    <submittedName>
        <fullName evidence="10">Ethylene-responsive transcription factor ABI4-like</fullName>
    </submittedName>
</protein>
<keyword evidence="2" id="KW-0805">Transcription regulation</keyword>
<comment type="similarity">
    <text evidence="6">Belongs to the AP2/ERF transcription factor family. ERF subfamily.</text>
</comment>
<reference evidence="10" key="2">
    <citation type="submission" date="2025-08" db="UniProtKB">
        <authorList>
            <consortium name="RefSeq"/>
        </authorList>
    </citation>
    <scope>IDENTIFICATION</scope>
    <source>
        <tissue evidence="10">Young leaves</tissue>
    </source>
</reference>
<evidence type="ECO:0000256" key="2">
    <source>
        <dbReference type="ARBA" id="ARBA00023015"/>
    </source>
</evidence>
<dbReference type="InterPro" id="IPR036955">
    <property type="entry name" value="AP2/ERF_dom_sf"/>
</dbReference>
<keyword evidence="4" id="KW-0804">Transcription</keyword>
<dbReference type="CDD" id="cd00018">
    <property type="entry name" value="AP2"/>
    <property type="match status" value="1"/>
</dbReference>
<feature type="region of interest" description="Disordered" evidence="7">
    <location>
        <begin position="1"/>
        <end position="134"/>
    </location>
</feature>
<evidence type="ECO:0000256" key="1">
    <source>
        <dbReference type="ARBA" id="ARBA00004123"/>
    </source>
</evidence>
<feature type="domain" description="AP2/ERF" evidence="8">
    <location>
        <begin position="133"/>
        <end position="190"/>
    </location>
</feature>
<dbReference type="Gene3D" id="3.30.730.10">
    <property type="entry name" value="AP2/ERF domain"/>
    <property type="match status" value="1"/>
</dbReference>
<keyword evidence="9" id="KW-1185">Reference proteome</keyword>
<dbReference type="InterPro" id="IPR016177">
    <property type="entry name" value="DNA-bd_dom_sf"/>
</dbReference>